<evidence type="ECO:0000313" key="3">
    <source>
        <dbReference type="EMBL" id="TGH22675.1"/>
    </source>
</evidence>
<feature type="region of interest" description="Disordered" evidence="1">
    <location>
        <begin position="102"/>
        <end position="121"/>
    </location>
</feature>
<dbReference type="InterPro" id="IPR050817">
    <property type="entry name" value="DjlA_DnaK_co-chaperone"/>
</dbReference>
<accession>A0A524RTR2</accession>
<comment type="caution">
    <text evidence="3">The sequence shown here is derived from an EMBL/GenBank/DDBJ whole genome shotgun (WGS) entry which is preliminary data.</text>
</comment>
<feature type="domain" description="J" evidence="2">
    <location>
        <begin position="7"/>
        <end position="72"/>
    </location>
</feature>
<proteinExistence type="predicted"/>
<dbReference type="SMART" id="SM00271">
    <property type="entry name" value="DnaJ"/>
    <property type="match status" value="1"/>
</dbReference>
<feature type="region of interest" description="Disordered" evidence="1">
    <location>
        <begin position="131"/>
        <end position="169"/>
    </location>
</feature>
<evidence type="ECO:0000256" key="1">
    <source>
        <dbReference type="SAM" id="MobiDB-lite"/>
    </source>
</evidence>
<dbReference type="EMBL" id="SRMN01000059">
    <property type="protein sequence ID" value="TGH22675.1"/>
    <property type="molecule type" value="Genomic_DNA"/>
</dbReference>
<organism evidence="3 4">
    <name type="scientific">Aphanocapsa feldmannii 277cI</name>
    <dbReference type="NCBI Taxonomy" id="2507554"/>
    <lineage>
        <taxon>Bacteria</taxon>
        <taxon>Bacillati</taxon>
        <taxon>Cyanobacteriota</taxon>
        <taxon>Cyanophyceae</taxon>
        <taxon>Oscillatoriophycideae</taxon>
        <taxon>Chroococcales</taxon>
        <taxon>Microcystaceae</taxon>
        <taxon>Aphanocapsa</taxon>
    </lineage>
</organism>
<dbReference type="SUPFAM" id="SSF46565">
    <property type="entry name" value="Chaperone J-domain"/>
    <property type="match status" value="1"/>
</dbReference>
<dbReference type="CDD" id="cd06257">
    <property type="entry name" value="DnaJ"/>
    <property type="match status" value="1"/>
</dbReference>
<gene>
    <name evidence="3" type="ORF">ERJ68_04595</name>
</gene>
<evidence type="ECO:0000259" key="2">
    <source>
        <dbReference type="PROSITE" id="PS50076"/>
    </source>
</evidence>
<dbReference type="PROSITE" id="PS50076">
    <property type="entry name" value="DNAJ_2"/>
    <property type="match status" value="1"/>
</dbReference>
<name>A0A524RTR2_9CHRO</name>
<dbReference type="Gene3D" id="1.10.287.110">
    <property type="entry name" value="DnaJ domain"/>
    <property type="match status" value="1"/>
</dbReference>
<evidence type="ECO:0000313" key="4">
    <source>
        <dbReference type="Proteomes" id="UP000315454"/>
    </source>
</evidence>
<dbReference type="PANTHER" id="PTHR24074">
    <property type="entry name" value="CO-CHAPERONE PROTEIN DJLA"/>
    <property type="match status" value="1"/>
</dbReference>
<dbReference type="InterPro" id="IPR001623">
    <property type="entry name" value="DnaJ_domain"/>
</dbReference>
<dbReference type="PRINTS" id="PR00625">
    <property type="entry name" value="JDOMAIN"/>
</dbReference>
<protein>
    <recommendedName>
        <fullName evidence="2">J domain-containing protein</fullName>
    </recommendedName>
</protein>
<dbReference type="Pfam" id="PF00226">
    <property type="entry name" value="DnaJ"/>
    <property type="match status" value="1"/>
</dbReference>
<dbReference type="Proteomes" id="UP000315454">
    <property type="component" value="Unassembled WGS sequence"/>
</dbReference>
<dbReference type="AlphaFoldDB" id="A0A524RTR2"/>
<reference evidence="3 4" key="1">
    <citation type="journal article" date="2019" name="mSystems">
        <title>Life at home and on the roam: Genomic adaptions reflect the dual lifestyle of an intracellular, facultative symbiont.</title>
        <authorList>
            <person name="Burgsdorf I."/>
        </authorList>
    </citation>
    <scope>NUCLEOTIDE SEQUENCE [LARGE SCALE GENOMIC DNA]</scope>
    <source>
        <strain evidence="3">277cI</strain>
    </source>
</reference>
<feature type="compositionally biased region" description="Basic residues" evidence="1">
    <location>
        <begin position="152"/>
        <end position="169"/>
    </location>
</feature>
<sequence length="169" mass="18383">MTVTGTNPWEVLGLSPDADAESLKQAFRHLARQWHPDLNGNDPDAEERFKRINEAYAVLSDPRRRLAWERGTSSSAAGGIQGFPAFEDYLEHLFGAGRHSAASHRGVAGRKPSPPAVPTIGRRIRTTCTGPLPTAVLPGAGTLPLDPSPPARPRRHRCRAARTRKPLST</sequence>
<dbReference type="InterPro" id="IPR036869">
    <property type="entry name" value="J_dom_sf"/>
</dbReference>